<feature type="binding site" description="distal binding residue" evidence="5">
    <location>
        <position position="76"/>
    </location>
    <ligand>
        <name>heme</name>
        <dbReference type="ChEBI" id="CHEBI:30413"/>
    </ligand>
    <ligandPart>
        <name>Fe</name>
        <dbReference type="ChEBI" id="CHEBI:18248"/>
    </ligandPart>
</feature>
<keyword evidence="7" id="KW-1185">Reference proteome</keyword>
<evidence type="ECO:0000313" key="6">
    <source>
        <dbReference type="EMBL" id="SFZ89324.1"/>
    </source>
</evidence>
<dbReference type="RefSeq" id="WP_072399692.1">
    <property type="nucleotide sequence ID" value="NZ_FPKV01000001.1"/>
</dbReference>
<dbReference type="EMBL" id="FPKV01000001">
    <property type="protein sequence ID" value="SFZ89324.1"/>
    <property type="molecule type" value="Genomic_DNA"/>
</dbReference>
<dbReference type="CDD" id="cd00454">
    <property type="entry name" value="TrHb1_N"/>
    <property type="match status" value="1"/>
</dbReference>
<protein>
    <submittedName>
        <fullName evidence="6">Hemoglobin</fullName>
    </submittedName>
</protein>
<dbReference type="GO" id="GO:0020037">
    <property type="term" value="F:heme binding"/>
    <property type="evidence" value="ECO:0007669"/>
    <property type="project" value="InterPro"/>
</dbReference>
<proteinExistence type="predicted"/>
<evidence type="ECO:0000256" key="5">
    <source>
        <dbReference type="PIRSR" id="PIRSR601486-1"/>
    </source>
</evidence>
<keyword evidence="2 5" id="KW-0349">Heme</keyword>
<dbReference type="InterPro" id="IPR001486">
    <property type="entry name" value="Hemoglobin_trunc"/>
</dbReference>
<evidence type="ECO:0000256" key="1">
    <source>
        <dbReference type="ARBA" id="ARBA00022448"/>
    </source>
</evidence>
<dbReference type="OrthoDB" id="9795814at2"/>
<dbReference type="GO" id="GO:0019825">
    <property type="term" value="F:oxygen binding"/>
    <property type="evidence" value="ECO:0007669"/>
    <property type="project" value="InterPro"/>
</dbReference>
<dbReference type="InterPro" id="IPR009050">
    <property type="entry name" value="Globin-like_sf"/>
</dbReference>
<evidence type="ECO:0000256" key="4">
    <source>
        <dbReference type="ARBA" id="ARBA00023004"/>
    </source>
</evidence>
<dbReference type="AlphaFoldDB" id="A0A1K2IA71"/>
<evidence type="ECO:0000256" key="3">
    <source>
        <dbReference type="ARBA" id="ARBA00022723"/>
    </source>
</evidence>
<dbReference type="Proteomes" id="UP000182544">
    <property type="component" value="Unassembled WGS sequence"/>
</dbReference>
<name>A0A1K2IA71_9FLAO</name>
<evidence type="ECO:0000256" key="2">
    <source>
        <dbReference type="ARBA" id="ARBA00022617"/>
    </source>
</evidence>
<gene>
    <name evidence="6" type="ORF">SAMN05428642_101158</name>
</gene>
<feature type="binding site" description="distal binding residue" evidence="5">
    <location>
        <position position="52"/>
    </location>
    <ligand>
        <name>heme</name>
        <dbReference type="ChEBI" id="CHEBI:30413"/>
    </ligand>
    <ligandPart>
        <name>Fe</name>
        <dbReference type="ChEBI" id="CHEBI:18248"/>
    </ligandPart>
</feature>
<dbReference type="SUPFAM" id="SSF46458">
    <property type="entry name" value="Globin-like"/>
    <property type="match status" value="1"/>
</dbReference>
<keyword evidence="4 5" id="KW-0408">Iron</keyword>
<keyword evidence="3 5" id="KW-0479">Metal-binding</keyword>
<dbReference type="STRING" id="369401.SAMN05428642_101158"/>
<sequence length="124" mass="13802">MTNTLFERLGGTNGISNIVDDTVENHMNNPEVNARFLPFKNKPDHLAIIKQHTIDFFSAGSGGDAKYKGKDMITAHTGMNISSTEYMHVMDDIFTALDKNNIDEVSKKDVLAILWSLKGMIISK</sequence>
<keyword evidence="1" id="KW-0813">Transport</keyword>
<accession>A0A1K2IA71</accession>
<dbReference type="GO" id="GO:0046872">
    <property type="term" value="F:metal ion binding"/>
    <property type="evidence" value="ECO:0007669"/>
    <property type="project" value="UniProtKB-KW"/>
</dbReference>
<dbReference type="Gene3D" id="1.10.490.10">
    <property type="entry name" value="Globins"/>
    <property type="match status" value="1"/>
</dbReference>
<organism evidence="6 7">
    <name type="scientific">Flaviramulus basaltis</name>
    <dbReference type="NCBI Taxonomy" id="369401"/>
    <lineage>
        <taxon>Bacteria</taxon>
        <taxon>Pseudomonadati</taxon>
        <taxon>Bacteroidota</taxon>
        <taxon>Flavobacteriia</taxon>
        <taxon>Flavobacteriales</taxon>
        <taxon>Flavobacteriaceae</taxon>
        <taxon>Flaviramulus</taxon>
    </lineage>
</organism>
<evidence type="ECO:0000313" key="7">
    <source>
        <dbReference type="Proteomes" id="UP000182544"/>
    </source>
</evidence>
<dbReference type="Pfam" id="PF01152">
    <property type="entry name" value="Bac_globin"/>
    <property type="match status" value="1"/>
</dbReference>
<dbReference type="InterPro" id="IPR012292">
    <property type="entry name" value="Globin/Proto"/>
</dbReference>
<reference evidence="6 7" key="1">
    <citation type="submission" date="2016-10" db="EMBL/GenBank/DDBJ databases">
        <authorList>
            <person name="de Groot N.N."/>
        </authorList>
    </citation>
    <scope>NUCLEOTIDE SEQUENCE [LARGE SCALE GENOMIC DNA]</scope>
    <source>
        <strain evidence="6 7">DSM 18180</strain>
    </source>
</reference>